<dbReference type="FunCoup" id="A5DYT5">
    <property type="interactions" value="40"/>
</dbReference>
<evidence type="ECO:0000256" key="8">
    <source>
        <dbReference type="SAM" id="MobiDB-lite"/>
    </source>
</evidence>
<evidence type="ECO:0000256" key="6">
    <source>
        <dbReference type="PROSITE-ProRule" id="PRU00283"/>
    </source>
</evidence>
<dbReference type="GO" id="GO:0005874">
    <property type="term" value="C:microtubule"/>
    <property type="evidence" value="ECO:0007669"/>
    <property type="project" value="UniProtKB-KW"/>
</dbReference>
<evidence type="ECO:0000259" key="9">
    <source>
        <dbReference type="PROSITE" id="PS50067"/>
    </source>
</evidence>
<keyword evidence="3 6" id="KW-0067">ATP-binding</keyword>
<evidence type="ECO:0000313" key="11">
    <source>
        <dbReference type="Proteomes" id="UP000001996"/>
    </source>
</evidence>
<dbReference type="PANTHER" id="PTHR47968">
    <property type="entry name" value="CENTROMERE PROTEIN E"/>
    <property type="match status" value="1"/>
</dbReference>
<feature type="compositionally biased region" description="Polar residues" evidence="8">
    <location>
        <begin position="103"/>
        <end position="126"/>
    </location>
</feature>
<dbReference type="eggNOG" id="KOG0242">
    <property type="taxonomic scope" value="Eukaryota"/>
</dbReference>
<dbReference type="GeneID" id="5233139"/>
<feature type="domain" description="Kinesin motor" evidence="9">
    <location>
        <begin position="130"/>
        <end position="510"/>
    </location>
</feature>
<feature type="region of interest" description="Disordered" evidence="8">
    <location>
        <begin position="1"/>
        <end position="61"/>
    </location>
</feature>
<feature type="region of interest" description="Disordered" evidence="8">
    <location>
        <begin position="560"/>
        <end position="590"/>
    </location>
</feature>
<dbReference type="GO" id="GO:0008017">
    <property type="term" value="F:microtubule binding"/>
    <property type="evidence" value="ECO:0007669"/>
    <property type="project" value="InterPro"/>
</dbReference>
<dbReference type="PANTHER" id="PTHR47968:SF36">
    <property type="entry name" value="KINESIN HEAVY CHAIN ISOFORM X1"/>
    <property type="match status" value="1"/>
</dbReference>
<organism evidence="10 11">
    <name type="scientific">Lodderomyces elongisporus (strain ATCC 11503 / CBS 2605 / JCM 1781 / NBRC 1676 / NRRL YB-4239)</name>
    <name type="common">Yeast</name>
    <name type="synonym">Saccharomyces elongisporus</name>
    <dbReference type="NCBI Taxonomy" id="379508"/>
    <lineage>
        <taxon>Eukaryota</taxon>
        <taxon>Fungi</taxon>
        <taxon>Dikarya</taxon>
        <taxon>Ascomycota</taxon>
        <taxon>Saccharomycotina</taxon>
        <taxon>Pichiomycetes</taxon>
        <taxon>Debaryomycetaceae</taxon>
        <taxon>Candida/Lodderomyces clade</taxon>
        <taxon>Lodderomyces</taxon>
    </lineage>
</organism>
<dbReference type="EMBL" id="CH981526">
    <property type="protein sequence ID" value="EDK44343.1"/>
    <property type="molecule type" value="Genomic_DNA"/>
</dbReference>
<reference evidence="10 11" key="1">
    <citation type="journal article" date="2009" name="Nature">
        <title>Evolution of pathogenicity and sexual reproduction in eight Candida genomes.</title>
        <authorList>
            <person name="Butler G."/>
            <person name="Rasmussen M.D."/>
            <person name="Lin M.F."/>
            <person name="Santos M.A."/>
            <person name="Sakthikumar S."/>
            <person name="Munro C.A."/>
            <person name="Rheinbay E."/>
            <person name="Grabherr M."/>
            <person name="Forche A."/>
            <person name="Reedy J.L."/>
            <person name="Agrafioti I."/>
            <person name="Arnaud M.B."/>
            <person name="Bates S."/>
            <person name="Brown A.J."/>
            <person name="Brunke S."/>
            <person name="Costanzo M.C."/>
            <person name="Fitzpatrick D.A."/>
            <person name="de Groot P.W."/>
            <person name="Harris D."/>
            <person name="Hoyer L.L."/>
            <person name="Hube B."/>
            <person name="Klis F.M."/>
            <person name="Kodira C."/>
            <person name="Lennard N."/>
            <person name="Logue M.E."/>
            <person name="Martin R."/>
            <person name="Neiman A.M."/>
            <person name="Nikolaou E."/>
            <person name="Quail M.A."/>
            <person name="Quinn J."/>
            <person name="Santos M.C."/>
            <person name="Schmitzberger F.F."/>
            <person name="Sherlock G."/>
            <person name="Shah P."/>
            <person name="Silverstein K.A."/>
            <person name="Skrzypek M.S."/>
            <person name="Soll D."/>
            <person name="Staggs R."/>
            <person name="Stansfield I."/>
            <person name="Stumpf M.P."/>
            <person name="Sudbery P.E."/>
            <person name="Srikantha T."/>
            <person name="Zeng Q."/>
            <person name="Berman J."/>
            <person name="Berriman M."/>
            <person name="Heitman J."/>
            <person name="Gow N.A."/>
            <person name="Lorenz M.C."/>
            <person name="Birren B.W."/>
            <person name="Kellis M."/>
            <person name="Cuomo C.A."/>
        </authorList>
    </citation>
    <scope>NUCLEOTIDE SEQUENCE [LARGE SCALE GENOMIC DNA]</scope>
    <source>
        <strain evidence="11">ATCC 11503 / BCRC 21390 / CBS 2605 / JCM 1781 / NBRC 1676 / NRRL YB-4239</strain>
    </source>
</reference>
<evidence type="ECO:0000256" key="4">
    <source>
        <dbReference type="ARBA" id="ARBA00023054"/>
    </source>
</evidence>
<evidence type="ECO:0000256" key="5">
    <source>
        <dbReference type="ARBA" id="ARBA00023175"/>
    </source>
</evidence>
<keyword evidence="11" id="KW-1185">Reference proteome</keyword>
<comment type="similarity">
    <text evidence="6 7">Belongs to the TRAFAC class myosin-kinesin ATPase superfamily. Kinesin family.</text>
</comment>
<dbReference type="Gene3D" id="3.40.850.10">
    <property type="entry name" value="Kinesin motor domain"/>
    <property type="match status" value="1"/>
</dbReference>
<keyword evidence="5 6" id="KW-0505">Motor protein</keyword>
<dbReference type="Proteomes" id="UP000001996">
    <property type="component" value="Unassembled WGS sequence"/>
</dbReference>
<evidence type="ECO:0000256" key="1">
    <source>
        <dbReference type="ARBA" id="ARBA00022701"/>
    </source>
</evidence>
<feature type="compositionally biased region" description="Polar residues" evidence="8">
    <location>
        <begin position="1"/>
        <end position="17"/>
    </location>
</feature>
<evidence type="ECO:0000256" key="3">
    <source>
        <dbReference type="ARBA" id="ARBA00022840"/>
    </source>
</evidence>
<feature type="compositionally biased region" description="Low complexity" evidence="8">
    <location>
        <begin position="18"/>
        <end position="29"/>
    </location>
</feature>
<feature type="compositionally biased region" description="Low complexity" evidence="8">
    <location>
        <begin position="285"/>
        <end position="307"/>
    </location>
</feature>
<feature type="region of interest" description="Disordered" evidence="8">
    <location>
        <begin position="285"/>
        <end position="308"/>
    </location>
</feature>
<dbReference type="GO" id="GO:0005524">
    <property type="term" value="F:ATP binding"/>
    <property type="evidence" value="ECO:0007669"/>
    <property type="project" value="UniProtKB-UniRule"/>
</dbReference>
<dbReference type="OMA" id="LCTIHMG"/>
<proteinExistence type="inferred from homology"/>
<protein>
    <recommendedName>
        <fullName evidence="7">Kinesin-like protein</fullName>
    </recommendedName>
</protein>
<sequence>MSHTPLRSRSSLGSGHHTTNATIATATNTSMEPTGTGIKRMTYRPPSRRASTHRPASPAHPLHLQLQTQLQTQLYSTRSISSTNGLHRQNSFLNPQEIRSRSRPGSSLGVSRPSTPVNGYQRQQEPYTGHISVSIRPNPHSYTENCQGWLINEYTNTITNSLDGTTFQFDHVFPPNDLSLNNNYEVYRRTCRPVVEQFLEEGYNGTVFAYGMTGSGKTYSMKGSDTDLQSTGFVELAINDLFSKIERMNEMIKYQVHISYLEIYNERIIDLLSTASTTSNHSFLSSSSSSSSYSSSSLSSSPSSSSLADLKIRDDPEYGVKVIGLTTAQVTSKEQILSLIKRGDMNRKTSATDFNAHSSRSHSILQIKLSKVDLLTNLESWATLSLCDLAGSERASSSLERRKEGSYINKSLLALSNVINKLSQSSNLAGYANTDMHISYRDSKLTRLLQPALSGKSLVLILCTIHMGGNLSSNNNNGINSGPTNSVNTMNQSVSETYKTLRFAARAKNIITNVEKNSIRSEYNDLEVQRLIRELNNTIELQKQELMVLKAASTTNVLSPPPLLNTSQLQSASSSAATTTTNNNNNNNNNDTLLLVEQELRAENKILMDKVEHLTRLTDLQRTETIIIKDNVINDIIGSGATNAQLYLANIEEYFRRSMYEAQNHKMYIEQLENQLKNHYISNPRDLAQTNKHVSPSVAGANIKEDNEDDANLLDVLKEQEGEIMQLKEVIKDKDHIIKSFTKSSRMRKLADSSNLGNVGNTLKNSYCAMDLEYKLLLLLLLLLQREQQYQYSSSRSHGDISKGKESSGHDMYLDKENEPMMAVDVKLSPKRLRSSFDII</sequence>
<dbReference type="PRINTS" id="PR00380">
    <property type="entry name" value="KINESINHEAVY"/>
</dbReference>
<dbReference type="SMART" id="SM00129">
    <property type="entry name" value="KISc"/>
    <property type="match status" value="1"/>
</dbReference>
<dbReference type="InterPro" id="IPR001752">
    <property type="entry name" value="Kinesin_motor_dom"/>
</dbReference>
<feature type="compositionally biased region" description="Polar residues" evidence="8">
    <location>
        <begin position="82"/>
        <end position="94"/>
    </location>
</feature>
<dbReference type="InterPro" id="IPR027417">
    <property type="entry name" value="P-loop_NTPase"/>
</dbReference>
<accession>A5DYT5</accession>
<dbReference type="STRING" id="379508.A5DYT5"/>
<dbReference type="PROSITE" id="PS00411">
    <property type="entry name" value="KINESIN_MOTOR_1"/>
    <property type="match status" value="1"/>
</dbReference>
<dbReference type="SUPFAM" id="SSF52540">
    <property type="entry name" value="P-loop containing nucleoside triphosphate hydrolases"/>
    <property type="match status" value="1"/>
</dbReference>
<keyword evidence="2 6" id="KW-0547">Nucleotide-binding</keyword>
<evidence type="ECO:0000256" key="7">
    <source>
        <dbReference type="RuleBase" id="RU000394"/>
    </source>
</evidence>
<dbReference type="InterPro" id="IPR036961">
    <property type="entry name" value="Kinesin_motor_dom_sf"/>
</dbReference>
<dbReference type="InterPro" id="IPR019821">
    <property type="entry name" value="Kinesin_motor_CS"/>
</dbReference>
<dbReference type="OrthoDB" id="3176171at2759"/>
<evidence type="ECO:0000256" key="2">
    <source>
        <dbReference type="ARBA" id="ARBA00022741"/>
    </source>
</evidence>
<dbReference type="AlphaFoldDB" id="A5DYT5"/>
<dbReference type="VEuPathDB" id="FungiDB:LELG_02522"/>
<dbReference type="Pfam" id="PF00225">
    <property type="entry name" value="Kinesin"/>
    <property type="match status" value="1"/>
</dbReference>
<dbReference type="InterPro" id="IPR027640">
    <property type="entry name" value="Kinesin-like_fam"/>
</dbReference>
<keyword evidence="4" id="KW-0175">Coiled coil</keyword>
<dbReference type="PROSITE" id="PS50067">
    <property type="entry name" value="KINESIN_MOTOR_2"/>
    <property type="match status" value="1"/>
</dbReference>
<dbReference type="GO" id="GO:0003777">
    <property type="term" value="F:microtubule motor activity"/>
    <property type="evidence" value="ECO:0007669"/>
    <property type="project" value="InterPro"/>
</dbReference>
<dbReference type="InParanoid" id="A5DYT5"/>
<name>A5DYT5_LODEL</name>
<evidence type="ECO:0000313" key="10">
    <source>
        <dbReference type="EMBL" id="EDK44343.1"/>
    </source>
</evidence>
<dbReference type="HOGENOM" id="CLU_001485_24_1_1"/>
<gene>
    <name evidence="10" type="ORF">LELG_02522</name>
</gene>
<feature type="binding site" evidence="6">
    <location>
        <begin position="211"/>
        <end position="218"/>
    </location>
    <ligand>
        <name>ATP</name>
        <dbReference type="ChEBI" id="CHEBI:30616"/>
    </ligand>
</feature>
<dbReference type="GO" id="GO:0007018">
    <property type="term" value="P:microtubule-based movement"/>
    <property type="evidence" value="ECO:0007669"/>
    <property type="project" value="InterPro"/>
</dbReference>
<keyword evidence="1 7" id="KW-0493">Microtubule</keyword>
<dbReference type="KEGG" id="lel:PVL30_003359"/>
<feature type="compositionally biased region" description="Low complexity" evidence="8">
    <location>
        <begin position="564"/>
        <end position="590"/>
    </location>
</feature>
<feature type="region of interest" description="Disordered" evidence="8">
    <location>
        <begin position="82"/>
        <end position="137"/>
    </location>
</feature>